<evidence type="ECO:0000313" key="3">
    <source>
        <dbReference type="Proteomes" id="UP000009234"/>
    </source>
</evidence>
<reference evidence="3" key="1">
    <citation type="submission" date="2011-05" db="EMBL/GenBank/DDBJ databases">
        <title>Complete sequence of Desulfotomaculum ruminis DSM 2154.</title>
        <authorList>
            <person name="Lucas S."/>
            <person name="Copeland A."/>
            <person name="Lapidus A."/>
            <person name="Cheng J.-F."/>
            <person name="Goodwin L."/>
            <person name="Pitluck S."/>
            <person name="Lu M."/>
            <person name="Detter J.C."/>
            <person name="Han C."/>
            <person name="Tapia R."/>
            <person name="Land M."/>
            <person name="Hauser L."/>
            <person name="Kyrpides N."/>
            <person name="Ivanova N."/>
            <person name="Mikhailova N."/>
            <person name="Pagani I."/>
            <person name="Stams A.J.M."/>
            <person name="Plugge C.M."/>
            <person name="Muyzer G."/>
            <person name="Kuever J."/>
            <person name="Parshina S.N."/>
            <person name="Ivanova A.E."/>
            <person name="Nazina T.N."/>
            <person name="Brambilla E."/>
            <person name="Spring S."/>
            <person name="Klenk H.-P."/>
            <person name="Woyke T."/>
        </authorList>
    </citation>
    <scope>NUCLEOTIDE SEQUENCE [LARGE SCALE GENOMIC DNA]</scope>
    <source>
        <strain evidence="3">ATCC 23193 / DSM 2154 / NCIB 8452 / DL</strain>
    </source>
</reference>
<evidence type="ECO:0000256" key="1">
    <source>
        <dbReference type="SAM" id="MobiDB-lite"/>
    </source>
</evidence>
<name>F6DKX2_DESRL</name>
<reference evidence="2 3" key="2">
    <citation type="journal article" date="2012" name="Stand. Genomic Sci.">
        <title>Complete genome sequence of the sulfate-reducing firmicute Desulfotomaculum ruminis type strain (DL(T)).</title>
        <authorList>
            <person name="Spring S."/>
            <person name="Visser M."/>
            <person name="Lu M."/>
            <person name="Copeland A."/>
            <person name="Lapidus A."/>
            <person name="Lucas S."/>
            <person name="Cheng J.F."/>
            <person name="Han C."/>
            <person name="Tapia R."/>
            <person name="Goodwin L.A."/>
            <person name="Pitluck S."/>
            <person name="Ivanova N."/>
            <person name="Land M."/>
            <person name="Hauser L."/>
            <person name="Larimer F."/>
            <person name="Rohde M."/>
            <person name="Goker M."/>
            <person name="Detter J.C."/>
            <person name="Kyrpides N.C."/>
            <person name="Woyke T."/>
            <person name="Schaap P.J."/>
            <person name="Plugge C.M."/>
            <person name="Muyzer G."/>
            <person name="Kuever J."/>
            <person name="Pereira I.A."/>
            <person name="Parshina S.N."/>
            <person name="Bernier-Latmani R."/>
            <person name="Stams A.J."/>
            <person name="Klenk H.P."/>
        </authorList>
    </citation>
    <scope>NUCLEOTIDE SEQUENCE [LARGE SCALE GENOMIC DNA]</scope>
    <source>
        <strain evidence="3">ATCC 23193 / DSM 2154 / NCIB 8452 / DL</strain>
    </source>
</reference>
<dbReference type="Proteomes" id="UP000009234">
    <property type="component" value="Chromosome"/>
</dbReference>
<feature type="compositionally biased region" description="Polar residues" evidence="1">
    <location>
        <begin position="36"/>
        <end position="60"/>
    </location>
</feature>
<protein>
    <submittedName>
        <fullName evidence="2">Extracellular small protein</fullName>
    </submittedName>
</protein>
<dbReference type="KEGG" id="dru:Desru_3400"/>
<proteinExistence type="predicted"/>
<dbReference type="AlphaFoldDB" id="F6DKX2"/>
<dbReference type="EMBL" id="CP002780">
    <property type="protein sequence ID" value="AEG61604.1"/>
    <property type="molecule type" value="Genomic_DNA"/>
</dbReference>
<gene>
    <name evidence="2" type="ordered locus">Desru_3400</name>
</gene>
<dbReference type="RefSeq" id="WP_013843350.1">
    <property type="nucleotide sequence ID" value="NC_015589.1"/>
</dbReference>
<sequence>MKKFLIVYAIVALIVSGTMGYEKYLETKHGHTQATVAPAKNTTVNPQVTVNGQSNPNIHVSTEKSKK</sequence>
<organism evidence="2 3">
    <name type="scientific">Desulforamulus ruminis (strain ATCC 23193 / DSM 2154 / NCIMB 8452 / DL)</name>
    <name type="common">Desulfotomaculum ruminis</name>
    <dbReference type="NCBI Taxonomy" id="696281"/>
    <lineage>
        <taxon>Bacteria</taxon>
        <taxon>Bacillati</taxon>
        <taxon>Bacillota</taxon>
        <taxon>Clostridia</taxon>
        <taxon>Eubacteriales</taxon>
        <taxon>Peptococcaceae</taxon>
        <taxon>Desulforamulus</taxon>
    </lineage>
</organism>
<evidence type="ECO:0000313" key="2">
    <source>
        <dbReference type="EMBL" id="AEG61604.1"/>
    </source>
</evidence>
<feature type="region of interest" description="Disordered" evidence="1">
    <location>
        <begin position="36"/>
        <end position="67"/>
    </location>
</feature>
<keyword evidence="3" id="KW-1185">Reference proteome</keyword>
<accession>F6DKX2</accession>
<dbReference type="HOGENOM" id="CLU_2805516_0_0_9"/>